<dbReference type="AlphaFoldDB" id="A0A8J5LS52"/>
<evidence type="ECO:0000313" key="1">
    <source>
        <dbReference type="EMBL" id="KAG6528363.1"/>
    </source>
</evidence>
<proteinExistence type="predicted"/>
<accession>A0A8J5LS52</accession>
<keyword evidence="2" id="KW-1185">Reference proteome</keyword>
<gene>
    <name evidence="1" type="ORF">ZIOFF_010517</name>
</gene>
<dbReference type="Proteomes" id="UP000734854">
    <property type="component" value="Unassembled WGS sequence"/>
</dbReference>
<evidence type="ECO:0000313" key="2">
    <source>
        <dbReference type="Proteomes" id="UP000734854"/>
    </source>
</evidence>
<name>A0A8J5LS52_ZINOF</name>
<organism evidence="1 2">
    <name type="scientific">Zingiber officinale</name>
    <name type="common">Ginger</name>
    <name type="synonym">Amomum zingiber</name>
    <dbReference type="NCBI Taxonomy" id="94328"/>
    <lineage>
        <taxon>Eukaryota</taxon>
        <taxon>Viridiplantae</taxon>
        <taxon>Streptophyta</taxon>
        <taxon>Embryophyta</taxon>
        <taxon>Tracheophyta</taxon>
        <taxon>Spermatophyta</taxon>
        <taxon>Magnoliopsida</taxon>
        <taxon>Liliopsida</taxon>
        <taxon>Zingiberales</taxon>
        <taxon>Zingiberaceae</taxon>
        <taxon>Zingiber</taxon>
    </lineage>
</organism>
<protein>
    <submittedName>
        <fullName evidence="1">Uncharacterized protein</fullName>
    </submittedName>
</protein>
<reference evidence="1 2" key="1">
    <citation type="submission" date="2020-08" db="EMBL/GenBank/DDBJ databases">
        <title>Plant Genome Project.</title>
        <authorList>
            <person name="Zhang R.-G."/>
        </authorList>
    </citation>
    <scope>NUCLEOTIDE SEQUENCE [LARGE SCALE GENOMIC DNA]</scope>
    <source>
        <tissue evidence="1">Rhizome</tissue>
    </source>
</reference>
<dbReference type="EMBL" id="JACMSC010000003">
    <property type="protein sequence ID" value="KAG6528363.1"/>
    <property type="molecule type" value="Genomic_DNA"/>
</dbReference>
<sequence length="100" mass="11772">MHDIHVIEKGCYDRLRWYYRVIRETNPGSVTECEIDLVLQSYPKPNKKYWPSVFKKAAYAPSLQEHEQYINNIIDSMPLAKGFIVQSHPQSWANAWFLGD</sequence>
<comment type="caution">
    <text evidence="1">The sequence shown here is derived from an EMBL/GenBank/DDBJ whole genome shotgun (WGS) entry which is preliminary data.</text>
</comment>